<sequence length="112" mass="12654">MCTQLSVTTKYQYQEKWIDRIPVYLTFTIWAVQLALPIITVSHLFLLVCTTMNNHHRITQATTSTQNFSSTSADQYQNPYLQIVIDNRSASSSLYEAPLSSTATDSLALCTK</sequence>
<keyword evidence="3" id="KW-1185">Reference proteome</keyword>
<dbReference type="AlphaFoldDB" id="A0A2U1KPB3"/>
<evidence type="ECO:0000313" key="2">
    <source>
        <dbReference type="EMBL" id="PWA38610.1"/>
    </source>
</evidence>
<accession>A0A2U1KPB3</accession>
<organism evidence="2 3">
    <name type="scientific">Artemisia annua</name>
    <name type="common">Sweet wormwood</name>
    <dbReference type="NCBI Taxonomy" id="35608"/>
    <lineage>
        <taxon>Eukaryota</taxon>
        <taxon>Viridiplantae</taxon>
        <taxon>Streptophyta</taxon>
        <taxon>Embryophyta</taxon>
        <taxon>Tracheophyta</taxon>
        <taxon>Spermatophyta</taxon>
        <taxon>Magnoliopsida</taxon>
        <taxon>eudicotyledons</taxon>
        <taxon>Gunneridae</taxon>
        <taxon>Pentapetalae</taxon>
        <taxon>asterids</taxon>
        <taxon>campanulids</taxon>
        <taxon>Asterales</taxon>
        <taxon>Asteraceae</taxon>
        <taxon>Asteroideae</taxon>
        <taxon>Anthemideae</taxon>
        <taxon>Artemisiinae</taxon>
        <taxon>Artemisia</taxon>
    </lineage>
</organism>
<gene>
    <name evidence="2" type="ORF">CTI12_AA578900</name>
</gene>
<keyword evidence="1" id="KW-0812">Transmembrane</keyword>
<dbReference type="EMBL" id="PKPP01015463">
    <property type="protein sequence ID" value="PWA38610.1"/>
    <property type="molecule type" value="Genomic_DNA"/>
</dbReference>
<keyword evidence="1" id="KW-0472">Membrane</keyword>
<keyword evidence="1" id="KW-1133">Transmembrane helix</keyword>
<reference evidence="2 3" key="1">
    <citation type="journal article" date="2018" name="Mol. Plant">
        <title>The genome of Artemisia annua provides insight into the evolution of Asteraceae family and artemisinin biosynthesis.</title>
        <authorList>
            <person name="Shen Q."/>
            <person name="Zhang L."/>
            <person name="Liao Z."/>
            <person name="Wang S."/>
            <person name="Yan T."/>
            <person name="Shi P."/>
            <person name="Liu M."/>
            <person name="Fu X."/>
            <person name="Pan Q."/>
            <person name="Wang Y."/>
            <person name="Lv Z."/>
            <person name="Lu X."/>
            <person name="Zhang F."/>
            <person name="Jiang W."/>
            <person name="Ma Y."/>
            <person name="Chen M."/>
            <person name="Hao X."/>
            <person name="Li L."/>
            <person name="Tang Y."/>
            <person name="Lv G."/>
            <person name="Zhou Y."/>
            <person name="Sun X."/>
            <person name="Brodelius P.E."/>
            <person name="Rose J.K.C."/>
            <person name="Tang K."/>
        </authorList>
    </citation>
    <scope>NUCLEOTIDE SEQUENCE [LARGE SCALE GENOMIC DNA]</scope>
    <source>
        <strain evidence="3">cv. Huhao1</strain>
        <tissue evidence="2">Leaf</tissue>
    </source>
</reference>
<feature type="transmembrane region" description="Helical" evidence="1">
    <location>
        <begin position="21"/>
        <end position="48"/>
    </location>
</feature>
<proteinExistence type="predicted"/>
<dbReference type="Proteomes" id="UP000245207">
    <property type="component" value="Unassembled WGS sequence"/>
</dbReference>
<evidence type="ECO:0000256" key="1">
    <source>
        <dbReference type="SAM" id="Phobius"/>
    </source>
</evidence>
<evidence type="ECO:0000313" key="3">
    <source>
        <dbReference type="Proteomes" id="UP000245207"/>
    </source>
</evidence>
<comment type="caution">
    <text evidence="2">The sequence shown here is derived from an EMBL/GenBank/DDBJ whole genome shotgun (WGS) entry which is preliminary data.</text>
</comment>
<protein>
    <submittedName>
        <fullName evidence="2">Uncharacterized protein</fullName>
    </submittedName>
</protein>
<name>A0A2U1KPB3_ARTAN</name>